<keyword evidence="2" id="KW-1185">Reference proteome</keyword>
<proteinExistence type="predicted"/>
<name>A0A2I0AQB0_9ASPA</name>
<dbReference type="Proteomes" id="UP000236161">
    <property type="component" value="Unassembled WGS sequence"/>
</dbReference>
<evidence type="ECO:0000313" key="2">
    <source>
        <dbReference type="Proteomes" id="UP000236161"/>
    </source>
</evidence>
<dbReference type="EMBL" id="KZ451961">
    <property type="protein sequence ID" value="PKA57724.1"/>
    <property type="molecule type" value="Genomic_DNA"/>
</dbReference>
<sequence length="99" mass="11240">MNSLADELAKEEKRDAQDILAPAYNEPEVFDVSSNPGSWMDGIQHYLQTGELLSDRHQARKLRMKAARNVLSLGKLFRRCYSLSLAKCVREADSKTILE</sequence>
<dbReference type="AlphaFoldDB" id="A0A2I0AQB0"/>
<dbReference type="OrthoDB" id="1936645at2759"/>
<protein>
    <submittedName>
        <fullName evidence="1">Uncharacterized protein</fullName>
    </submittedName>
</protein>
<evidence type="ECO:0000313" key="1">
    <source>
        <dbReference type="EMBL" id="PKA57724.1"/>
    </source>
</evidence>
<accession>A0A2I0AQB0</accession>
<organism evidence="1 2">
    <name type="scientific">Apostasia shenzhenica</name>
    <dbReference type="NCBI Taxonomy" id="1088818"/>
    <lineage>
        <taxon>Eukaryota</taxon>
        <taxon>Viridiplantae</taxon>
        <taxon>Streptophyta</taxon>
        <taxon>Embryophyta</taxon>
        <taxon>Tracheophyta</taxon>
        <taxon>Spermatophyta</taxon>
        <taxon>Magnoliopsida</taxon>
        <taxon>Liliopsida</taxon>
        <taxon>Asparagales</taxon>
        <taxon>Orchidaceae</taxon>
        <taxon>Apostasioideae</taxon>
        <taxon>Apostasia</taxon>
    </lineage>
</organism>
<reference evidence="1 2" key="1">
    <citation type="journal article" date="2017" name="Nature">
        <title>The Apostasia genome and the evolution of orchids.</title>
        <authorList>
            <person name="Zhang G.Q."/>
            <person name="Liu K.W."/>
            <person name="Li Z."/>
            <person name="Lohaus R."/>
            <person name="Hsiao Y.Y."/>
            <person name="Niu S.C."/>
            <person name="Wang J.Y."/>
            <person name="Lin Y.C."/>
            <person name="Xu Q."/>
            <person name="Chen L.J."/>
            <person name="Yoshida K."/>
            <person name="Fujiwara S."/>
            <person name="Wang Z.W."/>
            <person name="Zhang Y.Q."/>
            <person name="Mitsuda N."/>
            <person name="Wang M."/>
            <person name="Liu G.H."/>
            <person name="Pecoraro L."/>
            <person name="Huang H.X."/>
            <person name="Xiao X.J."/>
            <person name="Lin M."/>
            <person name="Wu X.Y."/>
            <person name="Wu W.L."/>
            <person name="Chen Y.Y."/>
            <person name="Chang S.B."/>
            <person name="Sakamoto S."/>
            <person name="Ohme-Takagi M."/>
            <person name="Yagi M."/>
            <person name="Zeng S.J."/>
            <person name="Shen C.Y."/>
            <person name="Yeh C.M."/>
            <person name="Luo Y.B."/>
            <person name="Tsai W.C."/>
            <person name="Van de Peer Y."/>
            <person name="Liu Z.J."/>
        </authorList>
    </citation>
    <scope>NUCLEOTIDE SEQUENCE [LARGE SCALE GENOMIC DNA]</scope>
    <source>
        <strain evidence="2">cv. Shenzhen</strain>
        <tissue evidence="1">Stem</tissue>
    </source>
</reference>
<gene>
    <name evidence="1" type="ORF">AXF42_Ash016770</name>
</gene>